<feature type="non-terminal residue" evidence="1">
    <location>
        <position position="123"/>
    </location>
</feature>
<gene>
    <name evidence="1" type="ORF">S12H4_30070</name>
</gene>
<evidence type="ECO:0000313" key="1">
    <source>
        <dbReference type="EMBL" id="GAJ01654.1"/>
    </source>
</evidence>
<name>X1T8Q7_9ZZZZ</name>
<organism evidence="1">
    <name type="scientific">marine sediment metagenome</name>
    <dbReference type="NCBI Taxonomy" id="412755"/>
    <lineage>
        <taxon>unclassified sequences</taxon>
        <taxon>metagenomes</taxon>
        <taxon>ecological metagenomes</taxon>
    </lineage>
</organism>
<accession>X1T8Q7</accession>
<dbReference type="EMBL" id="BARW01017398">
    <property type="protein sequence ID" value="GAJ01654.1"/>
    <property type="molecule type" value="Genomic_DNA"/>
</dbReference>
<reference evidence="1" key="1">
    <citation type="journal article" date="2014" name="Front. Microbiol.">
        <title>High frequency of phylogenetically diverse reductive dehalogenase-homologous genes in deep subseafloor sedimentary metagenomes.</title>
        <authorList>
            <person name="Kawai M."/>
            <person name="Futagami T."/>
            <person name="Toyoda A."/>
            <person name="Takaki Y."/>
            <person name="Nishi S."/>
            <person name="Hori S."/>
            <person name="Arai W."/>
            <person name="Tsubouchi T."/>
            <person name="Morono Y."/>
            <person name="Uchiyama I."/>
            <person name="Ito T."/>
            <person name="Fujiyama A."/>
            <person name="Inagaki F."/>
            <person name="Takami H."/>
        </authorList>
    </citation>
    <scope>NUCLEOTIDE SEQUENCE</scope>
    <source>
        <strain evidence="1">Expedition CK06-06</strain>
    </source>
</reference>
<protein>
    <submittedName>
        <fullName evidence="1">Uncharacterized protein</fullName>
    </submittedName>
</protein>
<comment type="caution">
    <text evidence="1">The sequence shown here is derived from an EMBL/GenBank/DDBJ whole genome shotgun (WGS) entry which is preliminary data.</text>
</comment>
<sequence>MERLSFKVPQNKQIFLSPSGDKISSLLEENKIIFSQYSFKILNQPFREVRENSRKGVVKEALRFSKKFDPDIVEKINPAYQYIIQSGHQPVFFHPGAWIKNIFLNELIKSPLLDKCLGLNIVL</sequence>
<proteinExistence type="predicted"/>
<dbReference type="AlphaFoldDB" id="X1T8Q7"/>